<feature type="compositionally biased region" description="Basic and acidic residues" evidence="1">
    <location>
        <begin position="59"/>
        <end position="74"/>
    </location>
</feature>
<accession>A0A371HA50</accession>
<proteinExistence type="predicted"/>
<comment type="caution">
    <text evidence="2">The sequence shown here is derived from an EMBL/GenBank/DDBJ whole genome shotgun (WGS) entry which is preliminary data.</text>
</comment>
<evidence type="ECO:0000313" key="2">
    <source>
        <dbReference type="EMBL" id="RDX99639.1"/>
    </source>
</evidence>
<keyword evidence="3" id="KW-1185">Reference proteome</keyword>
<feature type="region of interest" description="Disordered" evidence="1">
    <location>
        <begin position="104"/>
        <end position="129"/>
    </location>
</feature>
<feature type="compositionally biased region" description="Basic and acidic residues" evidence="1">
    <location>
        <begin position="120"/>
        <end position="129"/>
    </location>
</feature>
<dbReference type="EMBL" id="QJKJ01003183">
    <property type="protein sequence ID" value="RDX99639.1"/>
    <property type="molecule type" value="Genomic_DNA"/>
</dbReference>
<dbReference type="AlphaFoldDB" id="A0A371HA50"/>
<feature type="region of interest" description="Disordered" evidence="1">
    <location>
        <begin position="49"/>
        <end position="77"/>
    </location>
</feature>
<gene>
    <name evidence="2" type="ORF">CR513_17290</name>
</gene>
<dbReference type="Proteomes" id="UP000257109">
    <property type="component" value="Unassembled WGS sequence"/>
</dbReference>
<protein>
    <submittedName>
        <fullName evidence="2">Uncharacterized protein</fullName>
    </submittedName>
</protein>
<reference evidence="2" key="1">
    <citation type="submission" date="2018-05" db="EMBL/GenBank/DDBJ databases">
        <title>Draft genome of Mucuna pruriens seed.</title>
        <authorList>
            <person name="Nnadi N.E."/>
            <person name="Vos R."/>
            <person name="Hasami M.H."/>
            <person name="Devisetty U.K."/>
            <person name="Aguiy J.C."/>
        </authorList>
    </citation>
    <scope>NUCLEOTIDE SEQUENCE [LARGE SCALE GENOMIC DNA]</scope>
    <source>
        <strain evidence="2">JCA_2017</strain>
    </source>
</reference>
<name>A0A371HA50_MUCPR</name>
<organism evidence="2 3">
    <name type="scientific">Mucuna pruriens</name>
    <name type="common">Velvet bean</name>
    <name type="synonym">Dolichos pruriens</name>
    <dbReference type="NCBI Taxonomy" id="157652"/>
    <lineage>
        <taxon>Eukaryota</taxon>
        <taxon>Viridiplantae</taxon>
        <taxon>Streptophyta</taxon>
        <taxon>Embryophyta</taxon>
        <taxon>Tracheophyta</taxon>
        <taxon>Spermatophyta</taxon>
        <taxon>Magnoliopsida</taxon>
        <taxon>eudicotyledons</taxon>
        <taxon>Gunneridae</taxon>
        <taxon>Pentapetalae</taxon>
        <taxon>rosids</taxon>
        <taxon>fabids</taxon>
        <taxon>Fabales</taxon>
        <taxon>Fabaceae</taxon>
        <taxon>Papilionoideae</taxon>
        <taxon>50 kb inversion clade</taxon>
        <taxon>NPAAA clade</taxon>
        <taxon>indigoferoid/millettioid clade</taxon>
        <taxon>Phaseoleae</taxon>
        <taxon>Mucuna</taxon>
    </lineage>
</organism>
<evidence type="ECO:0000256" key="1">
    <source>
        <dbReference type="SAM" id="MobiDB-lite"/>
    </source>
</evidence>
<feature type="non-terminal residue" evidence="2">
    <location>
        <position position="1"/>
    </location>
</feature>
<evidence type="ECO:0000313" key="3">
    <source>
        <dbReference type="Proteomes" id="UP000257109"/>
    </source>
</evidence>
<sequence length="153" mass="17552">MVYQSNANMNLHNLGNMKEKVTPTPQGSMTRSRLKIIQEELHKELTMLQGQEETYDEGNIGREKQRSKDGRPSVDWENLSPKSKFMMSYIWELDEKLERVSRGLDSVQKDTQSVNAKVEALSREKEEKPKVASLYDSEWSLGDNLNENGGRSS</sequence>